<name>A0A085W5L0_9BACT</name>
<feature type="region of interest" description="Disordered" evidence="1">
    <location>
        <begin position="1"/>
        <end position="26"/>
    </location>
</feature>
<evidence type="ECO:0000313" key="2">
    <source>
        <dbReference type="EMBL" id="KFE62973.1"/>
    </source>
</evidence>
<proteinExistence type="predicted"/>
<comment type="caution">
    <text evidence="2">The sequence shown here is derived from an EMBL/GenBank/DDBJ whole genome shotgun (WGS) entry which is preliminary data.</text>
</comment>
<dbReference type="STRING" id="394096.DB31_3032"/>
<gene>
    <name evidence="2" type="ORF">DB31_3032</name>
</gene>
<reference evidence="2 3" key="1">
    <citation type="submission" date="2014-04" db="EMBL/GenBank/DDBJ databases">
        <title>Genome assembly of Hyalangium minutum DSM 14724.</title>
        <authorList>
            <person name="Sharma G."/>
            <person name="Subramanian S."/>
        </authorList>
    </citation>
    <scope>NUCLEOTIDE SEQUENCE [LARGE SCALE GENOMIC DNA]</scope>
    <source>
        <strain evidence="2 3">DSM 14724</strain>
    </source>
</reference>
<dbReference type="Proteomes" id="UP000028725">
    <property type="component" value="Unassembled WGS sequence"/>
</dbReference>
<dbReference type="AlphaFoldDB" id="A0A085W5L0"/>
<organism evidence="2 3">
    <name type="scientific">Hyalangium minutum</name>
    <dbReference type="NCBI Taxonomy" id="394096"/>
    <lineage>
        <taxon>Bacteria</taxon>
        <taxon>Pseudomonadati</taxon>
        <taxon>Myxococcota</taxon>
        <taxon>Myxococcia</taxon>
        <taxon>Myxococcales</taxon>
        <taxon>Cystobacterineae</taxon>
        <taxon>Archangiaceae</taxon>
        <taxon>Hyalangium</taxon>
    </lineage>
</organism>
<evidence type="ECO:0000313" key="3">
    <source>
        <dbReference type="Proteomes" id="UP000028725"/>
    </source>
</evidence>
<protein>
    <submittedName>
        <fullName evidence="2">Uncharacterized protein</fullName>
    </submittedName>
</protein>
<keyword evidence="3" id="KW-1185">Reference proteome</keyword>
<accession>A0A085W5L0</accession>
<sequence>MRHASPHRLLSFEKPPSVTHRSPPSEPLVLRKGELEFRASPPELEVQVWDYHADPVHLSAQDLAQLGLIATEQRGTLPRSLVGPWREALRQGVAGRDHPAPSLSDETSSRALHLGGLAFLPVVEGLDVYVISYDSVPARLGLHHLTRLGLRYRDA</sequence>
<evidence type="ECO:0000256" key="1">
    <source>
        <dbReference type="SAM" id="MobiDB-lite"/>
    </source>
</evidence>
<dbReference type="EMBL" id="JMCB01000019">
    <property type="protein sequence ID" value="KFE62973.1"/>
    <property type="molecule type" value="Genomic_DNA"/>
</dbReference>